<dbReference type="GO" id="GO:0051603">
    <property type="term" value="P:proteolysis involved in protein catabolic process"/>
    <property type="evidence" value="ECO:0007669"/>
    <property type="project" value="TreeGrafter"/>
</dbReference>
<keyword evidence="5" id="KW-0862">Zinc</keyword>
<evidence type="ECO:0000256" key="1">
    <source>
        <dbReference type="ARBA" id="ARBA00001947"/>
    </source>
</evidence>
<evidence type="ECO:0000259" key="7">
    <source>
        <dbReference type="Pfam" id="PF01435"/>
    </source>
</evidence>
<dbReference type="InterPro" id="IPR051156">
    <property type="entry name" value="Mito/Outer_Membr_Metalloprot"/>
</dbReference>
<dbReference type="RefSeq" id="WP_245937021.1">
    <property type="nucleotide sequence ID" value="NZ_QJKB01000007.1"/>
</dbReference>
<organism evidence="8 9">
    <name type="scientific">Undibacterium pigrum</name>
    <dbReference type="NCBI Taxonomy" id="401470"/>
    <lineage>
        <taxon>Bacteria</taxon>
        <taxon>Pseudomonadati</taxon>
        <taxon>Pseudomonadota</taxon>
        <taxon>Betaproteobacteria</taxon>
        <taxon>Burkholderiales</taxon>
        <taxon>Oxalobacteraceae</taxon>
        <taxon>Undibacterium</taxon>
    </lineage>
</organism>
<dbReference type="PANTHER" id="PTHR22726:SF1">
    <property type="entry name" value="METALLOENDOPEPTIDASE OMA1, MITOCHONDRIAL"/>
    <property type="match status" value="1"/>
</dbReference>
<dbReference type="Proteomes" id="UP000247792">
    <property type="component" value="Unassembled WGS sequence"/>
</dbReference>
<accession>A0A318J477</accession>
<keyword evidence="2 8" id="KW-0645">Protease</keyword>
<evidence type="ECO:0000256" key="5">
    <source>
        <dbReference type="ARBA" id="ARBA00022833"/>
    </source>
</evidence>
<keyword evidence="3" id="KW-0479">Metal-binding</keyword>
<evidence type="ECO:0000256" key="6">
    <source>
        <dbReference type="ARBA" id="ARBA00023049"/>
    </source>
</evidence>
<dbReference type="GO" id="GO:0046872">
    <property type="term" value="F:metal ion binding"/>
    <property type="evidence" value="ECO:0007669"/>
    <property type="project" value="UniProtKB-KW"/>
</dbReference>
<evidence type="ECO:0000256" key="3">
    <source>
        <dbReference type="ARBA" id="ARBA00022723"/>
    </source>
</evidence>
<dbReference type="EMBL" id="QJKB01000007">
    <property type="protein sequence ID" value="PXX41491.1"/>
    <property type="molecule type" value="Genomic_DNA"/>
</dbReference>
<reference evidence="8 9" key="1">
    <citation type="submission" date="2018-05" db="EMBL/GenBank/DDBJ databases">
        <title>Genomic Encyclopedia of Type Strains, Phase IV (KMG-IV): sequencing the most valuable type-strain genomes for metagenomic binning, comparative biology and taxonomic classification.</title>
        <authorList>
            <person name="Goeker M."/>
        </authorList>
    </citation>
    <scope>NUCLEOTIDE SEQUENCE [LARGE SCALE GENOMIC DNA]</scope>
    <source>
        <strain evidence="8 9">DSM 19792</strain>
    </source>
</reference>
<keyword evidence="4" id="KW-0378">Hydrolase</keyword>
<evidence type="ECO:0000313" key="8">
    <source>
        <dbReference type="EMBL" id="PXX41491.1"/>
    </source>
</evidence>
<dbReference type="GO" id="GO:0004222">
    <property type="term" value="F:metalloendopeptidase activity"/>
    <property type="evidence" value="ECO:0007669"/>
    <property type="project" value="InterPro"/>
</dbReference>
<feature type="domain" description="Peptidase M48" evidence="7">
    <location>
        <begin position="86"/>
        <end position="276"/>
    </location>
</feature>
<dbReference type="CDD" id="cd07333">
    <property type="entry name" value="M48C_bepA_like"/>
    <property type="match status" value="1"/>
</dbReference>
<sequence>MSKYHSIEYPLRRAFRLSALRLAVLLAVSLGSATLSTGLVQAQNLPTLGDTSREDLSPLAERKLGEQIMSVVRRDPDFMDDAPTSEYLNRLGNKMLENRQDARGETNFNFEFFAVRDPVLNAFAFPGGFIGFHSGLILAAQTESELASVMGHEIGHVAQRHIARMLSSQKNDALIPLAALALAVLAARASPDAAMAIATGGQGLAIQKQLNFGRDAEREADRVGFQILRESGFDTSGMVSFFGRLQNASRNYNDNLPPYLRSHPLTSERIADIQSRLVDQRYRQHADSLEFLLTKARVRVLQDSTVQGLMDASTFFDNQAKSGKLEDQITARYGQAFVAYKRLDFATSRKLLDQSRKMLEQSSAYKSMLSYSNMYVDLSIDILIGDKQTDAAVKEAEKGMRDLPLSRGVALQYAEALLADSKEEKAAVFLRDQIVLYRQEAQLYNLLAKVYAAQGKQAAQHVALAEAYGIEGNLAAALQQLDIARREKDAQYYELSVIDAREREWKEKHKEQLADEKKRR</sequence>
<name>A0A318J477_9BURK</name>
<keyword evidence="9" id="KW-1185">Reference proteome</keyword>
<comment type="caution">
    <text evidence="8">The sequence shown here is derived from an EMBL/GenBank/DDBJ whole genome shotgun (WGS) entry which is preliminary data.</text>
</comment>
<evidence type="ECO:0000256" key="4">
    <source>
        <dbReference type="ARBA" id="ARBA00022801"/>
    </source>
</evidence>
<keyword evidence="6" id="KW-0482">Metalloprotease</keyword>
<dbReference type="PANTHER" id="PTHR22726">
    <property type="entry name" value="METALLOENDOPEPTIDASE OMA1"/>
    <property type="match status" value="1"/>
</dbReference>
<evidence type="ECO:0000256" key="2">
    <source>
        <dbReference type="ARBA" id="ARBA00022670"/>
    </source>
</evidence>
<gene>
    <name evidence="8" type="ORF">DFR42_107142</name>
</gene>
<proteinExistence type="predicted"/>
<dbReference type="AlphaFoldDB" id="A0A318J477"/>
<dbReference type="GO" id="GO:0016020">
    <property type="term" value="C:membrane"/>
    <property type="evidence" value="ECO:0007669"/>
    <property type="project" value="TreeGrafter"/>
</dbReference>
<evidence type="ECO:0000313" key="9">
    <source>
        <dbReference type="Proteomes" id="UP000247792"/>
    </source>
</evidence>
<comment type="cofactor">
    <cofactor evidence="1">
        <name>Zn(2+)</name>
        <dbReference type="ChEBI" id="CHEBI:29105"/>
    </cofactor>
</comment>
<dbReference type="Gene3D" id="3.30.2010.10">
    <property type="entry name" value="Metalloproteases ('zincins'), catalytic domain"/>
    <property type="match status" value="1"/>
</dbReference>
<dbReference type="Pfam" id="PF01435">
    <property type="entry name" value="Peptidase_M48"/>
    <property type="match status" value="1"/>
</dbReference>
<protein>
    <submittedName>
        <fullName evidence="8">Putative Zn-dependent protease</fullName>
    </submittedName>
</protein>
<dbReference type="InterPro" id="IPR001915">
    <property type="entry name" value="Peptidase_M48"/>
</dbReference>